<dbReference type="InterPro" id="IPR039425">
    <property type="entry name" value="RNA_pol_sigma-70-like"/>
</dbReference>
<dbReference type="PANTHER" id="PTHR43133:SF50">
    <property type="entry name" value="ECF RNA POLYMERASE SIGMA FACTOR SIGM"/>
    <property type="match status" value="1"/>
</dbReference>
<dbReference type="NCBIfam" id="TIGR02983">
    <property type="entry name" value="SigE-fam_strep"/>
    <property type="match status" value="1"/>
</dbReference>
<dbReference type="Pfam" id="PF08281">
    <property type="entry name" value="Sigma70_r4_2"/>
    <property type="match status" value="1"/>
</dbReference>
<accession>A0ABV9HD38</accession>
<dbReference type="InterPro" id="IPR013325">
    <property type="entry name" value="RNA_pol_sigma_r2"/>
</dbReference>
<comment type="caution">
    <text evidence="8">The sequence shown here is derived from an EMBL/GenBank/DDBJ whole genome shotgun (WGS) entry which is preliminary data.</text>
</comment>
<organism evidence="8 9">
    <name type="scientific">Promicromonospora alba</name>
    <dbReference type="NCBI Taxonomy" id="1616110"/>
    <lineage>
        <taxon>Bacteria</taxon>
        <taxon>Bacillati</taxon>
        <taxon>Actinomycetota</taxon>
        <taxon>Actinomycetes</taxon>
        <taxon>Micrococcales</taxon>
        <taxon>Promicromonosporaceae</taxon>
        <taxon>Promicromonospora</taxon>
    </lineage>
</organism>
<dbReference type="Gene3D" id="1.10.1740.10">
    <property type="match status" value="1"/>
</dbReference>
<evidence type="ECO:0000313" key="8">
    <source>
        <dbReference type="EMBL" id="MFC4628259.1"/>
    </source>
</evidence>
<comment type="similarity">
    <text evidence="1">Belongs to the sigma-70 factor family. ECF subfamily.</text>
</comment>
<evidence type="ECO:0000256" key="4">
    <source>
        <dbReference type="ARBA" id="ARBA00023125"/>
    </source>
</evidence>
<evidence type="ECO:0000256" key="5">
    <source>
        <dbReference type="ARBA" id="ARBA00023163"/>
    </source>
</evidence>
<gene>
    <name evidence="8" type="ORF">ACFO6V_08435</name>
</gene>
<evidence type="ECO:0000256" key="3">
    <source>
        <dbReference type="ARBA" id="ARBA00023082"/>
    </source>
</evidence>
<evidence type="ECO:0000259" key="6">
    <source>
        <dbReference type="Pfam" id="PF04542"/>
    </source>
</evidence>
<dbReference type="PANTHER" id="PTHR43133">
    <property type="entry name" value="RNA POLYMERASE ECF-TYPE SIGMA FACTO"/>
    <property type="match status" value="1"/>
</dbReference>
<dbReference type="SUPFAM" id="SSF88659">
    <property type="entry name" value="Sigma3 and sigma4 domains of RNA polymerase sigma factors"/>
    <property type="match status" value="1"/>
</dbReference>
<evidence type="ECO:0000313" key="9">
    <source>
        <dbReference type="Proteomes" id="UP001596011"/>
    </source>
</evidence>
<dbReference type="InterPro" id="IPR013324">
    <property type="entry name" value="RNA_pol_sigma_r3/r4-like"/>
</dbReference>
<feature type="domain" description="RNA polymerase sigma-70 region 2" evidence="6">
    <location>
        <begin position="27"/>
        <end position="90"/>
    </location>
</feature>
<keyword evidence="2" id="KW-0805">Transcription regulation</keyword>
<proteinExistence type="inferred from homology"/>
<dbReference type="InterPro" id="IPR013249">
    <property type="entry name" value="RNA_pol_sigma70_r4_t2"/>
</dbReference>
<dbReference type="RefSeq" id="WP_377134179.1">
    <property type="nucleotide sequence ID" value="NZ_JBHSFI010000003.1"/>
</dbReference>
<dbReference type="SUPFAM" id="SSF88946">
    <property type="entry name" value="Sigma2 domain of RNA polymerase sigma factors"/>
    <property type="match status" value="1"/>
</dbReference>
<protein>
    <submittedName>
        <fullName evidence="8">SigE family RNA polymerase sigma factor</fullName>
    </submittedName>
</protein>
<dbReference type="Proteomes" id="UP001596011">
    <property type="component" value="Unassembled WGS sequence"/>
</dbReference>
<dbReference type="NCBIfam" id="TIGR02937">
    <property type="entry name" value="sigma70-ECF"/>
    <property type="match status" value="1"/>
</dbReference>
<evidence type="ECO:0000259" key="7">
    <source>
        <dbReference type="Pfam" id="PF08281"/>
    </source>
</evidence>
<reference evidence="9" key="1">
    <citation type="journal article" date="2019" name="Int. J. Syst. Evol. Microbiol.">
        <title>The Global Catalogue of Microorganisms (GCM) 10K type strain sequencing project: providing services to taxonomists for standard genome sequencing and annotation.</title>
        <authorList>
            <consortium name="The Broad Institute Genomics Platform"/>
            <consortium name="The Broad Institute Genome Sequencing Center for Infectious Disease"/>
            <person name="Wu L."/>
            <person name="Ma J."/>
        </authorList>
    </citation>
    <scope>NUCLEOTIDE SEQUENCE [LARGE SCALE GENOMIC DNA]</scope>
    <source>
        <strain evidence="9">CCUG 42722</strain>
    </source>
</reference>
<keyword evidence="3" id="KW-0731">Sigma factor</keyword>
<evidence type="ECO:0000256" key="2">
    <source>
        <dbReference type="ARBA" id="ARBA00023015"/>
    </source>
</evidence>
<keyword evidence="4" id="KW-0238">DNA-binding</keyword>
<sequence>MSIDTEETERTTVRVTRSRDDDFVAFVETAGPYLYRTAYLLAGDSHRAEDLVQTAFERTYRVWDRVRYREPRAYARRILVNQRIDTWRHFRREVIPGDDHIPAGAAQDGSGEVALRDALVRALARLAPQQRRVVVLRHLLDLSEADVAAELGRSVGTVKATNARALERLRGMVAGADLEMVDAPAVDAADVLRGSRAALHRRRVAQGATSGVAALLLVWFLLGPVRVPGLGYVALPGSEWFREVTGIERLLENPEPGPGLTAAPTVPAAEVEPLRETFAVLGDDTATATLAEDGSYFMLKTFAGDPGTPDVIGYSVIDAVEIQEDGVPHAGEYNGSGTVDGQDALIFDLVRQGDRIAWVESPVVDGGDPAVWAIRVYGPSASPDLVTVMEHGAADHAADGAVLGDPWIGLTPGRAVWLTVAPGPDGEPVRTVSATAANGEGDEQVVATDVLTFVINDDEVVTTTAKRGADGVTRHAITSYRDDGRTETIRPGILAGSGEISGWGTELAASDRLVAWNDGAAVHVLDRRTGRERTFEPGAAGDVVTSIDVAADDVVWSTVGDDGNTVYLVEDALGEGRPHLLDRGAGTASVAIAGDLVAWRVEDVDAGTAALHRARIE</sequence>
<dbReference type="EMBL" id="JBHSFI010000003">
    <property type="protein sequence ID" value="MFC4628259.1"/>
    <property type="molecule type" value="Genomic_DNA"/>
</dbReference>
<dbReference type="InterPro" id="IPR036388">
    <property type="entry name" value="WH-like_DNA-bd_sf"/>
</dbReference>
<dbReference type="InterPro" id="IPR007627">
    <property type="entry name" value="RNA_pol_sigma70_r2"/>
</dbReference>
<evidence type="ECO:0000256" key="1">
    <source>
        <dbReference type="ARBA" id="ARBA00010641"/>
    </source>
</evidence>
<dbReference type="InterPro" id="IPR014325">
    <property type="entry name" value="RNA_pol_sigma-E_actinobac"/>
</dbReference>
<keyword evidence="9" id="KW-1185">Reference proteome</keyword>
<dbReference type="Pfam" id="PF04542">
    <property type="entry name" value="Sigma70_r2"/>
    <property type="match status" value="1"/>
</dbReference>
<dbReference type="CDD" id="cd06171">
    <property type="entry name" value="Sigma70_r4"/>
    <property type="match status" value="1"/>
</dbReference>
<keyword evidence="5" id="KW-0804">Transcription</keyword>
<dbReference type="Gene3D" id="1.10.10.10">
    <property type="entry name" value="Winged helix-like DNA-binding domain superfamily/Winged helix DNA-binding domain"/>
    <property type="match status" value="1"/>
</dbReference>
<feature type="domain" description="RNA polymerase sigma factor 70 region 4 type 2" evidence="7">
    <location>
        <begin position="117"/>
        <end position="169"/>
    </location>
</feature>
<dbReference type="InterPro" id="IPR014284">
    <property type="entry name" value="RNA_pol_sigma-70_dom"/>
</dbReference>
<name>A0ABV9HD38_9MICO</name>